<evidence type="ECO:0000313" key="7">
    <source>
        <dbReference type="Proteomes" id="UP000185655"/>
    </source>
</evidence>
<evidence type="ECO:0000313" key="6">
    <source>
        <dbReference type="EMBL" id="SFZ71196.1"/>
    </source>
</evidence>
<feature type="transmembrane region" description="Helical" evidence="5">
    <location>
        <begin position="313"/>
        <end position="332"/>
    </location>
</feature>
<name>A0A1K2H6I8_9LACT</name>
<dbReference type="InterPro" id="IPR050368">
    <property type="entry name" value="ClC-type_chloride_channel"/>
</dbReference>
<gene>
    <name evidence="6" type="ORF">SAMN02746068_00322</name>
</gene>
<dbReference type="GO" id="GO:0015108">
    <property type="term" value="F:chloride transmembrane transporter activity"/>
    <property type="evidence" value="ECO:0007669"/>
    <property type="project" value="InterPro"/>
</dbReference>
<reference evidence="6 7" key="1">
    <citation type="submission" date="2016-11" db="EMBL/GenBank/DDBJ databases">
        <authorList>
            <person name="Jaros S."/>
            <person name="Januszkiewicz K."/>
            <person name="Wedrychowicz H."/>
        </authorList>
    </citation>
    <scope>NUCLEOTIDE SEQUENCE [LARGE SCALE GENOMIC DNA]</scope>
    <source>
        <strain evidence="6 7">DSM 22330</strain>
    </source>
</reference>
<evidence type="ECO:0000256" key="1">
    <source>
        <dbReference type="ARBA" id="ARBA00004141"/>
    </source>
</evidence>
<dbReference type="GO" id="GO:0016020">
    <property type="term" value="C:membrane"/>
    <property type="evidence" value="ECO:0007669"/>
    <property type="project" value="UniProtKB-SubCell"/>
</dbReference>
<dbReference type="RefSeq" id="WP_031366452.1">
    <property type="nucleotide sequence ID" value="NZ_FPKS01000002.1"/>
</dbReference>
<dbReference type="PRINTS" id="PR00762">
    <property type="entry name" value="CLCHANNEL"/>
</dbReference>
<dbReference type="SUPFAM" id="SSF81340">
    <property type="entry name" value="Clc chloride channel"/>
    <property type="match status" value="1"/>
</dbReference>
<proteinExistence type="predicted"/>
<dbReference type="InterPro" id="IPR014743">
    <property type="entry name" value="Cl-channel_core"/>
</dbReference>
<feature type="transmembrane region" description="Helical" evidence="5">
    <location>
        <begin position="7"/>
        <end position="29"/>
    </location>
</feature>
<dbReference type="OrthoDB" id="9767361at2"/>
<dbReference type="PANTHER" id="PTHR43427:SF12">
    <property type="entry name" value="CHLORIDE TRANSPORTER"/>
    <property type="match status" value="1"/>
</dbReference>
<feature type="transmembrane region" description="Helical" evidence="5">
    <location>
        <begin position="215"/>
        <end position="235"/>
    </location>
</feature>
<evidence type="ECO:0000256" key="2">
    <source>
        <dbReference type="ARBA" id="ARBA00022692"/>
    </source>
</evidence>
<protein>
    <submittedName>
        <fullName evidence="6">H+/Cl-antiporter ClcA</fullName>
    </submittedName>
</protein>
<dbReference type="InterPro" id="IPR001807">
    <property type="entry name" value="ClC"/>
</dbReference>
<feature type="transmembrane region" description="Helical" evidence="5">
    <location>
        <begin position="137"/>
        <end position="162"/>
    </location>
</feature>
<feature type="transmembrane region" description="Helical" evidence="5">
    <location>
        <begin position="174"/>
        <end position="194"/>
    </location>
</feature>
<keyword evidence="4 5" id="KW-0472">Membrane</keyword>
<sequence length="405" mass="43492">MKTYYRNIVIWSGLAVVIGLGVGVLDALFGRILDVVTDFRIQHFNMLIPFLPLIGVLIVFLYRRFGKTASQGMGLVFSVGHQSDEVIPKRLIPLAMVATWLTHLFGGSAGREGVAVQIGATFANFLGDIFKVKNRHIIVMIGMAAGFGGLFQTPFAATLFALEALIAGAIYYRAIVPALIASTVAAETSHFLGLEKFSFILTKLPILDASLIIKLLFIGTIFGLTGFAFAWLLTFTKSRLTTLLPNPYVKVAACGVILSLLFTILGHGRYSGLGTNLIASAFGGGQIFAWDFALKLVLTVVTLAIGFQGGEVTPLFAIGAALGATLGLALGLPVTFVAALGYAAVFAAATNTFWAPILIGCEVFGYALMPYLMLVIIVSYMLNFNKSIYTAQDMLQNMFEAKNKN</sequence>
<dbReference type="EMBL" id="FPKS01000002">
    <property type="protein sequence ID" value="SFZ71196.1"/>
    <property type="molecule type" value="Genomic_DNA"/>
</dbReference>
<evidence type="ECO:0000256" key="3">
    <source>
        <dbReference type="ARBA" id="ARBA00022989"/>
    </source>
</evidence>
<organism evidence="6 7">
    <name type="scientific">Pseudolactococcus chungangensis CAU 28 = DSM 22330</name>
    <dbReference type="NCBI Taxonomy" id="1122154"/>
    <lineage>
        <taxon>Bacteria</taxon>
        <taxon>Bacillati</taxon>
        <taxon>Bacillota</taxon>
        <taxon>Bacilli</taxon>
        <taxon>Lactobacillales</taxon>
        <taxon>Streptococcaceae</taxon>
        <taxon>Pseudolactococcus</taxon>
    </lineage>
</organism>
<feature type="transmembrane region" description="Helical" evidence="5">
    <location>
        <begin position="339"/>
        <end position="357"/>
    </location>
</feature>
<dbReference type="PANTHER" id="PTHR43427">
    <property type="entry name" value="CHLORIDE CHANNEL PROTEIN CLC-E"/>
    <property type="match status" value="1"/>
</dbReference>
<feature type="transmembrane region" description="Helical" evidence="5">
    <location>
        <begin position="41"/>
        <end position="62"/>
    </location>
</feature>
<dbReference type="STRING" id="1122154.SAMN02746068_00322"/>
<comment type="subcellular location">
    <subcellularLocation>
        <location evidence="1">Membrane</location>
        <topology evidence="1">Multi-pass membrane protein</topology>
    </subcellularLocation>
</comment>
<evidence type="ECO:0000256" key="4">
    <source>
        <dbReference type="ARBA" id="ARBA00023136"/>
    </source>
</evidence>
<feature type="transmembrane region" description="Helical" evidence="5">
    <location>
        <begin position="363"/>
        <end position="382"/>
    </location>
</feature>
<accession>A0A1K2H6I8</accession>
<dbReference type="Pfam" id="PF00654">
    <property type="entry name" value="Voltage_CLC"/>
    <property type="match status" value="1"/>
</dbReference>
<dbReference type="Gene3D" id="1.10.3080.10">
    <property type="entry name" value="Clc chloride channel"/>
    <property type="match status" value="1"/>
</dbReference>
<keyword evidence="2 5" id="KW-0812">Transmembrane</keyword>
<evidence type="ECO:0000256" key="5">
    <source>
        <dbReference type="SAM" id="Phobius"/>
    </source>
</evidence>
<dbReference type="Proteomes" id="UP000185655">
    <property type="component" value="Unassembled WGS sequence"/>
</dbReference>
<feature type="transmembrane region" description="Helical" evidence="5">
    <location>
        <begin position="247"/>
        <end position="266"/>
    </location>
</feature>
<dbReference type="AlphaFoldDB" id="A0A1K2H6I8"/>
<keyword evidence="3 5" id="KW-1133">Transmembrane helix</keyword>